<feature type="signal peptide" evidence="1">
    <location>
        <begin position="1"/>
        <end position="41"/>
    </location>
</feature>
<evidence type="ECO:0000313" key="4">
    <source>
        <dbReference type="Proteomes" id="UP000240542"/>
    </source>
</evidence>
<dbReference type="Proteomes" id="UP000240542">
    <property type="component" value="Unassembled WGS sequence"/>
</dbReference>
<evidence type="ECO:0000256" key="1">
    <source>
        <dbReference type="SAM" id="SignalP"/>
    </source>
</evidence>
<organism evidence="3 4">
    <name type="scientific">Murinocardiopsis flavida</name>
    <dbReference type="NCBI Taxonomy" id="645275"/>
    <lineage>
        <taxon>Bacteria</taxon>
        <taxon>Bacillati</taxon>
        <taxon>Actinomycetota</taxon>
        <taxon>Actinomycetes</taxon>
        <taxon>Streptosporangiales</taxon>
        <taxon>Nocardiopsidaceae</taxon>
        <taxon>Murinocardiopsis</taxon>
    </lineage>
</organism>
<dbReference type="AlphaFoldDB" id="A0A2P8DRP9"/>
<keyword evidence="1" id="KW-0732">Signal</keyword>
<reference evidence="3 4" key="1">
    <citation type="submission" date="2018-03" db="EMBL/GenBank/DDBJ databases">
        <title>Genomic Encyclopedia of Archaeal and Bacterial Type Strains, Phase II (KMG-II): from individual species to whole genera.</title>
        <authorList>
            <person name="Goeker M."/>
        </authorList>
    </citation>
    <scope>NUCLEOTIDE SEQUENCE [LARGE SCALE GENOMIC DNA]</scope>
    <source>
        <strain evidence="3 4">DSM 45312</strain>
    </source>
</reference>
<feature type="chain" id="PRO_5038370676" description="Phytase-like domain-containing protein" evidence="1">
    <location>
        <begin position="42"/>
        <end position="405"/>
    </location>
</feature>
<dbReference type="EMBL" id="PYGA01000002">
    <property type="protein sequence ID" value="PSK99887.1"/>
    <property type="molecule type" value="Genomic_DNA"/>
</dbReference>
<sequence length="405" mass="43800">MAGPLCNYAAMINTTLRHRTITFGAAGLLASALLAAGPLAAAPAAADTTEARLLGYRDLDRGLKVDSTTVGGLSGIDRDPRTGEYLMISDDRSTVGPARYYTADIDVRASGVEDVKITSATELTKPDGGAYPSYKQSIDSPCTGPQRACDRDGAVDPEELRVDPVTKKVWWSTEGTNKSPTVLNPALRASSKGRTVQELPLPRDFRFDRAERRGPRGNLSLEAFAFTDKGKRIVTALEGPMIQDGPAPTPEKGALTRISEHTRSGEIAAQYAYPLDPVFAAPKDQPYMDNGVPAILPVDDKGRYLVLERAYSDGNGYRIRIYEVDTAKAQDVRRIDSLATEPPTRPLRKELVADLGQMGVDPVYNAEGMTWGPRLPNGDRTLVMVVDDNFSAEEKSQVIALTVSS</sequence>
<comment type="caution">
    <text evidence="3">The sequence shown here is derived from an EMBL/GenBank/DDBJ whole genome shotgun (WGS) entry which is preliminary data.</text>
</comment>
<proteinExistence type="predicted"/>
<accession>A0A2P8DRP9</accession>
<name>A0A2P8DRP9_9ACTN</name>
<keyword evidence="4" id="KW-1185">Reference proteome</keyword>
<evidence type="ECO:0000259" key="2">
    <source>
        <dbReference type="Pfam" id="PF13449"/>
    </source>
</evidence>
<dbReference type="Pfam" id="PF13449">
    <property type="entry name" value="Phytase-like"/>
    <property type="match status" value="1"/>
</dbReference>
<gene>
    <name evidence="3" type="ORF">CLV63_10214</name>
</gene>
<dbReference type="InterPro" id="IPR027372">
    <property type="entry name" value="Phytase-like_dom"/>
</dbReference>
<protein>
    <recommendedName>
        <fullName evidence="2">Phytase-like domain-containing protein</fullName>
    </recommendedName>
</protein>
<feature type="domain" description="Phytase-like" evidence="2">
    <location>
        <begin position="68"/>
        <end position="390"/>
    </location>
</feature>
<evidence type="ECO:0000313" key="3">
    <source>
        <dbReference type="EMBL" id="PSK99887.1"/>
    </source>
</evidence>